<feature type="transmembrane region" description="Helical" evidence="1">
    <location>
        <begin position="231"/>
        <end position="250"/>
    </location>
</feature>
<dbReference type="eggNOG" id="ENOG5030K75">
    <property type="taxonomic scope" value="Bacteria"/>
</dbReference>
<feature type="transmembrane region" description="Helical" evidence="1">
    <location>
        <begin position="35"/>
        <end position="53"/>
    </location>
</feature>
<keyword evidence="1" id="KW-1133">Transmembrane helix</keyword>
<dbReference type="EMBL" id="AWSA01000003">
    <property type="protein sequence ID" value="EWT03333.1"/>
    <property type="molecule type" value="Genomic_DNA"/>
</dbReference>
<dbReference type="PATRIC" id="fig|1386089.3.peg.451"/>
<organism evidence="2 3">
    <name type="scientific">Intrasporangium oryzae NRRL B-24470</name>
    <dbReference type="NCBI Taxonomy" id="1386089"/>
    <lineage>
        <taxon>Bacteria</taxon>
        <taxon>Bacillati</taxon>
        <taxon>Actinomycetota</taxon>
        <taxon>Actinomycetes</taxon>
        <taxon>Micrococcales</taxon>
        <taxon>Intrasporangiaceae</taxon>
        <taxon>Intrasporangium</taxon>
    </lineage>
</organism>
<dbReference type="RefSeq" id="WP_211244833.1">
    <property type="nucleotide sequence ID" value="NZ_AWSA01000003.1"/>
</dbReference>
<evidence type="ECO:0000313" key="2">
    <source>
        <dbReference type="EMBL" id="EWT03333.1"/>
    </source>
</evidence>
<comment type="caution">
    <text evidence="2">The sequence shown here is derived from an EMBL/GenBank/DDBJ whole genome shotgun (WGS) entry which is preliminary data.</text>
</comment>
<feature type="transmembrane region" description="Helical" evidence="1">
    <location>
        <begin position="200"/>
        <end position="224"/>
    </location>
</feature>
<keyword evidence="1" id="KW-0812">Transmembrane</keyword>
<dbReference type="Proteomes" id="UP000019489">
    <property type="component" value="Unassembled WGS sequence"/>
</dbReference>
<proteinExistence type="predicted"/>
<feature type="transmembrane region" description="Helical" evidence="1">
    <location>
        <begin position="97"/>
        <end position="117"/>
    </location>
</feature>
<name>W9GES3_9MICO</name>
<feature type="transmembrane region" description="Helical" evidence="1">
    <location>
        <begin position="262"/>
        <end position="283"/>
    </location>
</feature>
<gene>
    <name evidence="2" type="ORF">N865_19155</name>
</gene>
<reference evidence="2 3" key="1">
    <citation type="submission" date="2013-08" db="EMBL/GenBank/DDBJ databases">
        <title>Intrasporangium oryzae NRRL B-24470.</title>
        <authorList>
            <person name="Liu H."/>
            <person name="Wang G."/>
        </authorList>
    </citation>
    <scope>NUCLEOTIDE SEQUENCE [LARGE SCALE GENOMIC DNA]</scope>
    <source>
        <strain evidence="2 3">NRRL B-24470</strain>
    </source>
</reference>
<evidence type="ECO:0000313" key="3">
    <source>
        <dbReference type="Proteomes" id="UP000019489"/>
    </source>
</evidence>
<dbReference type="AlphaFoldDB" id="W9GES3"/>
<protein>
    <submittedName>
        <fullName evidence="2">Uncharacterized protein</fullName>
    </submittedName>
</protein>
<keyword evidence="1" id="KW-0472">Membrane</keyword>
<dbReference type="STRING" id="1386089.N865_19155"/>
<feature type="transmembrane region" description="Helical" evidence="1">
    <location>
        <begin position="129"/>
        <end position="149"/>
    </location>
</feature>
<evidence type="ECO:0000256" key="1">
    <source>
        <dbReference type="SAM" id="Phobius"/>
    </source>
</evidence>
<accession>W9GES3</accession>
<feature type="transmembrane region" description="Helical" evidence="1">
    <location>
        <begin position="170"/>
        <end position="194"/>
    </location>
</feature>
<keyword evidence="3" id="KW-1185">Reference proteome</keyword>
<sequence length="293" mass="32566">MSRDPGGDHRPDLADPAAARALVADDRVLRFTRGLSLFIAPFLIVAFVILYLFPGETRQLWAWTIRPTMTPMVLGAAYAGGAYFFIRALSERRWSALKSGFLAVAMFATLLGIATVLHWDRFNHGHPAFWLWAFLYFTAPFLVVAAWVRNRRYEAPPRPEEDRLGPVARWTVGVVGVGALAQGVVMFVAPAVMIPVWPWLLTPLTCRVMGAIFCLGSAGIWVFLDPRWTTVRLMLQVEVIMISLILVAAARARSELATDRPLTWLVLGGFALVLAGSVALWIAHERNGRMPAR</sequence>
<feature type="transmembrane region" description="Helical" evidence="1">
    <location>
        <begin position="65"/>
        <end position="85"/>
    </location>
</feature>